<dbReference type="InterPro" id="IPR051803">
    <property type="entry name" value="TA_system_RelE-like_toxin"/>
</dbReference>
<dbReference type="InterPro" id="IPR035093">
    <property type="entry name" value="RelE/ParE_toxin_dom_sf"/>
</dbReference>
<protein>
    <submittedName>
        <fullName evidence="3">Death on curing protein, Doc toxin</fullName>
    </submittedName>
</protein>
<evidence type="ECO:0000256" key="2">
    <source>
        <dbReference type="ARBA" id="ARBA00022649"/>
    </source>
</evidence>
<keyword evidence="2" id="KW-1277">Toxin-antitoxin system</keyword>
<dbReference type="AlphaFoldDB" id="A0A3B1CNM8"/>
<organism evidence="3">
    <name type="scientific">hydrothermal vent metagenome</name>
    <dbReference type="NCBI Taxonomy" id="652676"/>
    <lineage>
        <taxon>unclassified sequences</taxon>
        <taxon>metagenomes</taxon>
        <taxon>ecological metagenomes</taxon>
    </lineage>
</organism>
<comment type="similarity">
    <text evidence="1">Belongs to the RelE toxin family.</text>
</comment>
<gene>
    <name evidence="3" type="ORF">MNBD_NITROSPIRAE02-1568</name>
</gene>
<dbReference type="EMBL" id="UOGH01000135">
    <property type="protein sequence ID" value="VAX29902.1"/>
    <property type="molecule type" value="Genomic_DNA"/>
</dbReference>
<accession>A0A3B1CNM8</accession>
<name>A0A3B1CNM8_9ZZZZ</name>
<feature type="non-terminal residue" evidence="3">
    <location>
        <position position="1"/>
    </location>
</feature>
<evidence type="ECO:0000313" key="3">
    <source>
        <dbReference type="EMBL" id="VAX29902.1"/>
    </source>
</evidence>
<sequence length="71" mass="7891">PKTANDIAQLILENINVLKRNPGIGRPGRIPNTKELIIAGTPYIVPYRVKGGIIEILRVLHGAMRWPEDLP</sequence>
<reference evidence="3" key="1">
    <citation type="submission" date="2018-06" db="EMBL/GenBank/DDBJ databases">
        <authorList>
            <person name="Zhirakovskaya E."/>
        </authorList>
    </citation>
    <scope>NUCLEOTIDE SEQUENCE</scope>
</reference>
<dbReference type="PANTHER" id="PTHR33755">
    <property type="entry name" value="TOXIN PARE1-RELATED"/>
    <property type="match status" value="1"/>
</dbReference>
<evidence type="ECO:0000256" key="1">
    <source>
        <dbReference type="ARBA" id="ARBA00006226"/>
    </source>
</evidence>
<dbReference type="InterPro" id="IPR007712">
    <property type="entry name" value="RelE/ParE_toxin"/>
</dbReference>
<dbReference type="Gene3D" id="3.30.2310.20">
    <property type="entry name" value="RelE-like"/>
    <property type="match status" value="1"/>
</dbReference>
<proteinExistence type="inferred from homology"/>
<dbReference type="PANTHER" id="PTHR33755:SF6">
    <property type="entry name" value="PLASMID STABILIZATION SYSTEM PROTEIN"/>
    <property type="match status" value="1"/>
</dbReference>
<dbReference type="Pfam" id="PF05016">
    <property type="entry name" value="ParE_toxin"/>
    <property type="match status" value="1"/>
</dbReference>